<keyword evidence="2" id="KW-1185">Reference proteome</keyword>
<accession>A0A9X0DCS8</accession>
<evidence type="ECO:0000313" key="1">
    <source>
        <dbReference type="EMBL" id="KAJ8058084.1"/>
    </source>
</evidence>
<dbReference type="EMBL" id="JAPEIS010000017">
    <property type="protein sequence ID" value="KAJ8058084.1"/>
    <property type="molecule type" value="Genomic_DNA"/>
</dbReference>
<dbReference type="OrthoDB" id="5422579at2759"/>
<name>A0A9X0DCS8_9HELO</name>
<proteinExistence type="predicted"/>
<dbReference type="Proteomes" id="UP001152300">
    <property type="component" value="Unassembled WGS sequence"/>
</dbReference>
<organism evidence="1 2">
    <name type="scientific">Sclerotinia nivalis</name>
    <dbReference type="NCBI Taxonomy" id="352851"/>
    <lineage>
        <taxon>Eukaryota</taxon>
        <taxon>Fungi</taxon>
        <taxon>Dikarya</taxon>
        <taxon>Ascomycota</taxon>
        <taxon>Pezizomycotina</taxon>
        <taxon>Leotiomycetes</taxon>
        <taxon>Helotiales</taxon>
        <taxon>Sclerotiniaceae</taxon>
        <taxon>Sclerotinia</taxon>
    </lineage>
</organism>
<comment type="caution">
    <text evidence="1">The sequence shown here is derived from an EMBL/GenBank/DDBJ whole genome shotgun (WGS) entry which is preliminary data.</text>
</comment>
<evidence type="ECO:0000313" key="2">
    <source>
        <dbReference type="Proteomes" id="UP001152300"/>
    </source>
</evidence>
<reference evidence="1" key="1">
    <citation type="submission" date="2022-11" db="EMBL/GenBank/DDBJ databases">
        <title>Genome Resource of Sclerotinia nivalis Strain SnTB1, a Plant Pathogen Isolated from American Ginseng.</title>
        <authorList>
            <person name="Fan S."/>
        </authorList>
    </citation>
    <scope>NUCLEOTIDE SEQUENCE</scope>
    <source>
        <strain evidence="1">SnTB1</strain>
    </source>
</reference>
<dbReference type="AlphaFoldDB" id="A0A9X0DCS8"/>
<protein>
    <submittedName>
        <fullName evidence="1">Uncharacterized protein</fullName>
    </submittedName>
</protein>
<gene>
    <name evidence="1" type="ORF">OCU04_012943</name>
</gene>
<sequence>MSSLLGFYAKIGPALQPVTYFPSFFILRPDRNDLGRLEAIIYQPEFEVQMQGLTFEVGNVETTKYLFRPKFLTLKNVKVTRRATKFKHEYFQQAWVGRNQGYRVEVAIQELWALLGALGEPEVLPSKFSHDQLPPMFFCMPHNYLQKLVTPLRNLAIMNLSLDALEAPSLTFWTGLSQFTRSCPKLEDLQLGFTSLIEHNSQAERFMVL</sequence>